<keyword evidence="3 7" id="KW-0479">Metal-binding</keyword>
<dbReference type="InterPro" id="IPR023091">
    <property type="entry name" value="MetalPrtase_cat_dom_sf_prd"/>
</dbReference>
<evidence type="ECO:0000256" key="1">
    <source>
        <dbReference type="ARBA" id="ARBA00010875"/>
    </source>
</evidence>
<feature type="binding site" evidence="7">
    <location>
        <position position="154"/>
    </location>
    <ligand>
        <name>Zn(2+)</name>
        <dbReference type="ChEBI" id="CHEBI:29105"/>
        <note>catalytic</note>
    </ligand>
</feature>
<dbReference type="GO" id="GO:0005737">
    <property type="term" value="C:cytoplasm"/>
    <property type="evidence" value="ECO:0007669"/>
    <property type="project" value="UniProtKB-SubCell"/>
</dbReference>
<dbReference type="HAMAP" id="MF_00009">
    <property type="entry name" value="Endoribonucl_YbeY"/>
    <property type="match status" value="1"/>
</dbReference>
<dbReference type="PANTHER" id="PTHR46986:SF1">
    <property type="entry name" value="ENDORIBONUCLEASE YBEY, CHLOROPLASTIC"/>
    <property type="match status" value="1"/>
</dbReference>
<dbReference type="PANTHER" id="PTHR46986">
    <property type="entry name" value="ENDORIBONUCLEASE YBEY, CHLOROPLASTIC"/>
    <property type="match status" value="1"/>
</dbReference>
<dbReference type="GO" id="GO:0004521">
    <property type="term" value="F:RNA endonuclease activity"/>
    <property type="evidence" value="ECO:0007669"/>
    <property type="project" value="UniProtKB-UniRule"/>
</dbReference>
<gene>
    <name evidence="7 8" type="primary">ybeY</name>
    <name evidence="8" type="ORF">IAA96_05915</name>
</gene>
<name>A0A9D9EPC0_9SPIR</name>
<feature type="binding site" evidence="7">
    <location>
        <position position="144"/>
    </location>
    <ligand>
        <name>Zn(2+)</name>
        <dbReference type="ChEBI" id="CHEBI:29105"/>
        <note>catalytic</note>
    </ligand>
</feature>
<evidence type="ECO:0000256" key="3">
    <source>
        <dbReference type="ARBA" id="ARBA00022723"/>
    </source>
</evidence>
<keyword evidence="7" id="KW-0963">Cytoplasm</keyword>
<evidence type="ECO:0000256" key="7">
    <source>
        <dbReference type="HAMAP-Rule" id="MF_00009"/>
    </source>
</evidence>
<reference evidence="8" key="2">
    <citation type="journal article" date="2021" name="PeerJ">
        <title>Extensive microbial diversity within the chicken gut microbiome revealed by metagenomics and culture.</title>
        <authorList>
            <person name="Gilroy R."/>
            <person name="Ravi A."/>
            <person name="Getino M."/>
            <person name="Pursley I."/>
            <person name="Horton D.L."/>
            <person name="Alikhan N.F."/>
            <person name="Baker D."/>
            <person name="Gharbi K."/>
            <person name="Hall N."/>
            <person name="Watson M."/>
            <person name="Adriaenssens E.M."/>
            <person name="Foster-Nyarko E."/>
            <person name="Jarju S."/>
            <person name="Secka A."/>
            <person name="Antonio M."/>
            <person name="Oren A."/>
            <person name="Chaudhuri R.R."/>
            <person name="La Ragione R."/>
            <person name="Hildebrand F."/>
            <person name="Pallen M.J."/>
        </authorList>
    </citation>
    <scope>NUCLEOTIDE SEQUENCE</scope>
    <source>
        <strain evidence="8">B3-4054</strain>
    </source>
</reference>
<comment type="cofactor">
    <cofactor evidence="7">
        <name>Zn(2+)</name>
        <dbReference type="ChEBI" id="CHEBI:29105"/>
    </cofactor>
    <text evidence="7">Binds 1 zinc ion.</text>
</comment>
<dbReference type="Pfam" id="PF02130">
    <property type="entry name" value="YbeY"/>
    <property type="match status" value="1"/>
</dbReference>
<evidence type="ECO:0000256" key="6">
    <source>
        <dbReference type="ARBA" id="ARBA00022833"/>
    </source>
</evidence>
<protein>
    <recommendedName>
        <fullName evidence="7">Endoribonuclease YbeY</fullName>
        <ecNumber evidence="7">3.1.-.-</ecNumber>
    </recommendedName>
</protein>
<dbReference type="AlphaFoldDB" id="A0A9D9EPC0"/>
<feature type="binding site" evidence="7">
    <location>
        <position position="148"/>
    </location>
    <ligand>
        <name>Zn(2+)</name>
        <dbReference type="ChEBI" id="CHEBI:29105"/>
        <note>catalytic</note>
    </ligand>
</feature>
<dbReference type="Gene3D" id="3.40.390.30">
    <property type="entry name" value="Metalloproteases ('zincins'), catalytic domain"/>
    <property type="match status" value="1"/>
</dbReference>
<evidence type="ECO:0000313" key="8">
    <source>
        <dbReference type="EMBL" id="MBO8450625.1"/>
    </source>
</evidence>
<sequence length="182" mass="20078">MSAPEYADEAICPLLQHESGRFRLQISAAGKTAAARAAAELVPEALVPLADTVLQEPETGAQLPWDFSVVFCSNAFMQDLNRRFRNIDAPTDVLSFALGGEVQEEDGRIFFSAGEIVISLDQLAYNAAEFGVTENEELKRLVIHGMLHLSGKDHADNSPGQEMLLLQERILKRLDQLIVRKT</sequence>
<keyword evidence="2 7" id="KW-0540">Nuclease</keyword>
<evidence type="ECO:0000256" key="2">
    <source>
        <dbReference type="ARBA" id="ARBA00022722"/>
    </source>
</evidence>
<dbReference type="SUPFAM" id="SSF55486">
    <property type="entry name" value="Metalloproteases ('zincins'), catalytic domain"/>
    <property type="match status" value="1"/>
</dbReference>
<dbReference type="Proteomes" id="UP000823616">
    <property type="component" value="Unassembled WGS sequence"/>
</dbReference>
<keyword evidence="4 7" id="KW-0255">Endonuclease</keyword>
<keyword evidence="7" id="KW-0698">rRNA processing</keyword>
<dbReference type="GO" id="GO:0006364">
    <property type="term" value="P:rRNA processing"/>
    <property type="evidence" value="ECO:0007669"/>
    <property type="project" value="UniProtKB-UniRule"/>
</dbReference>
<dbReference type="InterPro" id="IPR002036">
    <property type="entry name" value="YbeY"/>
</dbReference>
<evidence type="ECO:0000256" key="4">
    <source>
        <dbReference type="ARBA" id="ARBA00022759"/>
    </source>
</evidence>
<reference evidence="8" key="1">
    <citation type="submission" date="2020-10" db="EMBL/GenBank/DDBJ databases">
        <authorList>
            <person name="Gilroy R."/>
        </authorList>
    </citation>
    <scope>NUCLEOTIDE SEQUENCE</scope>
    <source>
        <strain evidence="8">B3-4054</strain>
    </source>
</reference>
<proteinExistence type="inferred from homology"/>
<dbReference type="GO" id="GO:0008270">
    <property type="term" value="F:zinc ion binding"/>
    <property type="evidence" value="ECO:0007669"/>
    <property type="project" value="UniProtKB-UniRule"/>
</dbReference>
<comment type="similarity">
    <text evidence="1 7">Belongs to the endoribonuclease YbeY family.</text>
</comment>
<keyword evidence="7" id="KW-0690">Ribosome biogenesis</keyword>
<organism evidence="8 9">
    <name type="scientific">Candidatus Avitreponema avistercoris</name>
    <dbReference type="NCBI Taxonomy" id="2840705"/>
    <lineage>
        <taxon>Bacteria</taxon>
        <taxon>Pseudomonadati</taxon>
        <taxon>Spirochaetota</taxon>
        <taxon>Spirochaetia</taxon>
        <taxon>Spirochaetales</taxon>
        <taxon>Candidatus Avitreponema</taxon>
    </lineage>
</organism>
<comment type="caution">
    <text evidence="8">The sequence shown here is derived from an EMBL/GenBank/DDBJ whole genome shotgun (WGS) entry which is preliminary data.</text>
</comment>
<dbReference type="NCBIfam" id="TIGR00043">
    <property type="entry name" value="rRNA maturation RNase YbeY"/>
    <property type="match status" value="1"/>
</dbReference>
<dbReference type="EMBL" id="JADIMS010000108">
    <property type="protein sequence ID" value="MBO8450625.1"/>
    <property type="molecule type" value="Genomic_DNA"/>
</dbReference>
<keyword evidence="5 7" id="KW-0378">Hydrolase</keyword>
<comment type="subcellular location">
    <subcellularLocation>
        <location evidence="7">Cytoplasm</location>
    </subcellularLocation>
</comment>
<evidence type="ECO:0000256" key="5">
    <source>
        <dbReference type="ARBA" id="ARBA00022801"/>
    </source>
</evidence>
<evidence type="ECO:0000313" key="9">
    <source>
        <dbReference type="Proteomes" id="UP000823616"/>
    </source>
</evidence>
<comment type="function">
    <text evidence="7">Single strand-specific metallo-endoribonuclease involved in late-stage 70S ribosome quality control and in maturation of the 3' terminus of the 16S rRNA.</text>
</comment>
<accession>A0A9D9EPC0</accession>
<keyword evidence="6 7" id="KW-0862">Zinc</keyword>
<dbReference type="EC" id="3.1.-.-" evidence="7"/>
<dbReference type="GO" id="GO:0004222">
    <property type="term" value="F:metalloendopeptidase activity"/>
    <property type="evidence" value="ECO:0007669"/>
    <property type="project" value="InterPro"/>
</dbReference>